<name>A0AC61SC05_9EURY</name>
<evidence type="ECO:0000313" key="2">
    <source>
        <dbReference type="Proteomes" id="UP000315423"/>
    </source>
</evidence>
<dbReference type="Proteomes" id="UP000315423">
    <property type="component" value="Unassembled WGS sequence"/>
</dbReference>
<protein>
    <submittedName>
        <fullName evidence="1">Uncharacterized protein</fullName>
    </submittedName>
</protein>
<accession>A0AC61SC05</accession>
<organism evidence="1 2">
    <name type="scientific">Candidatus Methanomarinus sp</name>
    <dbReference type="NCBI Taxonomy" id="3386244"/>
    <lineage>
        <taxon>Archaea</taxon>
        <taxon>Methanobacteriati</taxon>
        <taxon>Methanobacteriota</taxon>
        <taxon>Stenosarchaea group</taxon>
        <taxon>Methanomicrobia</taxon>
        <taxon>Methanosarcinales</taxon>
        <taxon>ANME-2 cluster</taxon>
        <taxon>Candidatus Methanocomedenaceae</taxon>
        <taxon>Candidatus Methanomarinus</taxon>
    </lineage>
</organism>
<evidence type="ECO:0000313" key="1">
    <source>
        <dbReference type="EMBL" id="TKY92098.1"/>
    </source>
</evidence>
<reference evidence="1" key="1">
    <citation type="submission" date="2018-09" db="EMBL/GenBank/DDBJ databases">
        <title>A genomic encyclopedia of anaerobic methanotrophic archaea.</title>
        <authorList>
            <person name="Skennerton C.T."/>
            <person name="Chadwick G.L."/>
            <person name="Laso-Perez R."/>
            <person name="Leu A.O."/>
            <person name="Speth D.R."/>
            <person name="Yu H."/>
            <person name="Morgan-Lang C."/>
            <person name="Hatzenpichler R."/>
            <person name="Goudeau D."/>
            <person name="Malmstrom R."/>
            <person name="Woyke T."/>
            <person name="Hallam S."/>
            <person name="Tyson G.W."/>
            <person name="Wegener G."/>
            <person name="Boetius A."/>
            <person name="Orphan V.J."/>
        </authorList>
    </citation>
    <scope>NUCLEOTIDE SEQUENCE</scope>
    <source>
        <strain evidence="1">CONS3730D10UFb2</strain>
    </source>
</reference>
<dbReference type="EMBL" id="QYBA01000077">
    <property type="protein sequence ID" value="TKY92098.1"/>
    <property type="molecule type" value="Genomic_DNA"/>
</dbReference>
<gene>
    <name evidence="1" type="ORF">C5S46_02395</name>
</gene>
<sequence>MLCNNEWQRITIKPKKSLLRTNCGKQKYNVKPDQNPTTIYSHYSIPAFDDGKQLIKELGSEIKSNKYQVVPNSILIFQMSPDERIVEFNLITYDQMKKVSTNMKQIHTLEKLRDMLLPKLISGKVRVKYK</sequence>
<comment type="caution">
    <text evidence="1">The sequence shown here is derived from an EMBL/GenBank/DDBJ whole genome shotgun (WGS) entry which is preliminary data.</text>
</comment>
<proteinExistence type="predicted"/>